<protein>
    <submittedName>
        <fullName evidence="8">Lipoprotein LipO</fullName>
    </submittedName>
</protein>
<keyword evidence="5 8" id="KW-0449">Lipoprotein</keyword>
<reference evidence="8 9" key="1">
    <citation type="submission" date="2016-07" db="EMBL/GenBank/DDBJ databases">
        <title>Characterization of isolates of Eisenbergiella tayi derived from blood cultures, using whole genome sequencing.</title>
        <authorList>
            <person name="Burdz T."/>
            <person name="Wiebe D."/>
            <person name="Huynh C."/>
            <person name="Bernard K."/>
        </authorList>
    </citation>
    <scope>NUCLEOTIDE SEQUENCE [LARGE SCALE GENOMIC DNA]</scope>
    <source>
        <strain evidence="8 9">NML 110608</strain>
    </source>
</reference>
<evidence type="ECO:0000256" key="1">
    <source>
        <dbReference type="ARBA" id="ARBA00022475"/>
    </source>
</evidence>
<dbReference type="InterPro" id="IPR050490">
    <property type="entry name" value="Bact_solute-bd_prot1"/>
</dbReference>
<evidence type="ECO:0000313" key="8">
    <source>
        <dbReference type="EMBL" id="ODM03256.1"/>
    </source>
</evidence>
<evidence type="ECO:0000256" key="4">
    <source>
        <dbReference type="ARBA" id="ARBA00023139"/>
    </source>
</evidence>
<feature type="region of interest" description="Disordered" evidence="6">
    <location>
        <begin position="24"/>
        <end position="51"/>
    </location>
</feature>
<evidence type="ECO:0000256" key="6">
    <source>
        <dbReference type="SAM" id="MobiDB-lite"/>
    </source>
</evidence>
<dbReference type="InterPro" id="IPR006059">
    <property type="entry name" value="SBP"/>
</dbReference>
<evidence type="ECO:0000256" key="3">
    <source>
        <dbReference type="ARBA" id="ARBA00023136"/>
    </source>
</evidence>
<keyword evidence="4" id="KW-0564">Palmitate</keyword>
<dbReference type="EMBL" id="MCGH01000003">
    <property type="protein sequence ID" value="ODM03256.1"/>
    <property type="molecule type" value="Genomic_DNA"/>
</dbReference>
<dbReference type="PANTHER" id="PTHR43649">
    <property type="entry name" value="ARABINOSE-BINDING PROTEIN-RELATED"/>
    <property type="match status" value="1"/>
</dbReference>
<evidence type="ECO:0000256" key="7">
    <source>
        <dbReference type="SAM" id="SignalP"/>
    </source>
</evidence>
<organism evidence="8 9">
    <name type="scientific">Eisenbergiella tayi</name>
    <dbReference type="NCBI Taxonomy" id="1432052"/>
    <lineage>
        <taxon>Bacteria</taxon>
        <taxon>Bacillati</taxon>
        <taxon>Bacillota</taxon>
        <taxon>Clostridia</taxon>
        <taxon>Lachnospirales</taxon>
        <taxon>Lachnospiraceae</taxon>
        <taxon>Eisenbergiella</taxon>
    </lineage>
</organism>
<proteinExistence type="predicted"/>
<sequence length="531" mass="59092">MRKSFTKACALVMAAAMAVTGCGNASKTEPSAAAPENTAGESTAAATEAQNVKPEDIVDINVMVYDRGSEFSSGNSLTDNELTRWINEAMEPQGVHVNFVPVPRSGADDQVNLMLTAGTAPDIIRTYDRQRVATYGSQGGLVDLGPYLERMDPKYISENQEAIEFAQFDGKQYALPGVYSYHGKGHDTYIRQDLVEKMGMEMPTDREELIEVLYAMKENYPDITPYAFAGKITDGNYTNFLLSYVSRENERDNYIYEPTFTTVLKPGHKDGLRQLNQFVLDGIIPADFAVDVDSTKYKQDIANGKVGFVLDGGSDCIKAYATAEDPDYHMVEFDVLKNADGSYEVPSQDALSHYVYVPKTAEKKIDAVVKYLSWLSIEENAMNVAYGIVGLGSDMVDGVPVRKTSEEMTKLGLNPSPGDSNFLIANFDFEKDRLVENFMSGNPGVPQDVVEEKIKVQYSNYYDKCLIPSALETDQYVPLLQSLIVEFVFKVMSAPEGKFDEVYDKEYQTLVDNHLQDVLDERAAWYDANMK</sequence>
<evidence type="ECO:0000313" key="9">
    <source>
        <dbReference type="Proteomes" id="UP000094067"/>
    </source>
</evidence>
<dbReference type="AlphaFoldDB" id="A0A1E3A4U3"/>
<dbReference type="PANTHER" id="PTHR43649:SF33">
    <property type="entry name" value="POLYGALACTURONAN_RHAMNOGALACTURONAN-BINDING PROTEIN YTCQ"/>
    <property type="match status" value="1"/>
</dbReference>
<keyword evidence="1" id="KW-1003">Cell membrane</keyword>
<dbReference type="PROSITE" id="PS51257">
    <property type="entry name" value="PROKAR_LIPOPROTEIN"/>
    <property type="match status" value="1"/>
</dbReference>
<dbReference type="Pfam" id="PF01547">
    <property type="entry name" value="SBP_bac_1"/>
    <property type="match status" value="1"/>
</dbReference>
<feature type="compositionally biased region" description="Low complexity" evidence="6">
    <location>
        <begin position="36"/>
        <end position="49"/>
    </location>
</feature>
<gene>
    <name evidence="8" type="primary">lipO_37</name>
    <name evidence="8" type="ORF">BEI61_04051</name>
</gene>
<keyword evidence="3" id="KW-0472">Membrane</keyword>
<dbReference type="Gene3D" id="3.40.190.10">
    <property type="entry name" value="Periplasmic binding protein-like II"/>
    <property type="match status" value="2"/>
</dbReference>
<dbReference type="RefSeq" id="WP_069153781.1">
    <property type="nucleotide sequence ID" value="NZ_MCGH01000003.1"/>
</dbReference>
<evidence type="ECO:0000256" key="5">
    <source>
        <dbReference type="ARBA" id="ARBA00023288"/>
    </source>
</evidence>
<keyword evidence="2 7" id="KW-0732">Signal</keyword>
<accession>A0A1E3A4U3</accession>
<name>A0A1E3A4U3_9FIRM</name>
<dbReference type="Proteomes" id="UP000094067">
    <property type="component" value="Unassembled WGS sequence"/>
</dbReference>
<dbReference type="SUPFAM" id="SSF53850">
    <property type="entry name" value="Periplasmic binding protein-like II"/>
    <property type="match status" value="1"/>
</dbReference>
<evidence type="ECO:0000256" key="2">
    <source>
        <dbReference type="ARBA" id="ARBA00022729"/>
    </source>
</evidence>
<comment type="caution">
    <text evidence="8">The sequence shown here is derived from an EMBL/GenBank/DDBJ whole genome shotgun (WGS) entry which is preliminary data.</text>
</comment>
<feature type="chain" id="PRO_5039010278" evidence="7">
    <location>
        <begin position="26"/>
        <end position="531"/>
    </location>
</feature>
<feature type="signal peptide" evidence="7">
    <location>
        <begin position="1"/>
        <end position="25"/>
    </location>
</feature>